<dbReference type="GO" id="GO:0016787">
    <property type="term" value="F:hydrolase activity"/>
    <property type="evidence" value="ECO:0007669"/>
    <property type="project" value="UniProtKB-KW"/>
</dbReference>
<dbReference type="SMART" id="SM00471">
    <property type="entry name" value="HDc"/>
    <property type="match status" value="1"/>
</dbReference>
<dbReference type="Pfam" id="PF13487">
    <property type="entry name" value="HD_5"/>
    <property type="match status" value="1"/>
</dbReference>
<dbReference type="RefSeq" id="WP_294180863.1">
    <property type="nucleotide sequence ID" value="NZ_JBGFFE010000010.1"/>
</dbReference>
<dbReference type="PANTHER" id="PTHR43155:SF2">
    <property type="entry name" value="CYCLIC DI-GMP PHOSPHODIESTERASE PA4108"/>
    <property type="match status" value="1"/>
</dbReference>
<comment type="caution">
    <text evidence="2">The sequence shown here is derived from an EMBL/GenBank/DDBJ whole genome shotgun (WGS) entry which is preliminary data.</text>
</comment>
<reference evidence="2 3" key="1">
    <citation type="submission" date="2024-08" db="EMBL/GenBank/DDBJ databases">
        <title>Clostridium lapicellarii sp. nov., and Clostridium renhuaiense sp. nov., two species isolated from the mud in a fermentation cellar used for producing sauce-flavour Chinese liquors.</title>
        <authorList>
            <person name="Yang F."/>
            <person name="Wang H."/>
            <person name="Chen L.Q."/>
            <person name="Zhou N."/>
            <person name="Lu J.J."/>
            <person name="Pu X.X."/>
            <person name="Wan B."/>
            <person name="Wang L."/>
            <person name="Liu S.J."/>
        </authorList>
    </citation>
    <scope>NUCLEOTIDE SEQUENCE [LARGE SCALE GENOMIC DNA]</scope>
    <source>
        <strain evidence="2 3">MT-113</strain>
    </source>
</reference>
<dbReference type="PANTHER" id="PTHR43155">
    <property type="entry name" value="CYCLIC DI-GMP PHOSPHODIESTERASE PA4108-RELATED"/>
    <property type="match status" value="1"/>
</dbReference>
<accession>A0ABV4DXA5</accession>
<feature type="domain" description="HD-GYP" evidence="1">
    <location>
        <begin position="114"/>
        <end position="310"/>
    </location>
</feature>
<sequence>MAWEKKLIPVTELKPGMMSSEDVIFEDKMLLSKNNIVTKPTIDKLKQNYLVDKIEVYVKNDSDSPLIIKTNTIQKIENDFNEFSLSLKRIFNNISKLKVPEMNEIRIFSKKIQEEFKSTGIVIRNIVFYGSGNDTIYRHSINVSAISFILGKWLNFSQRELNLLTYSAILHDFGKTKISKDIINKTGALTPKEYKIFKNHPIIGYKFIKSIPYLDPSVGYGVLMHHEKIDGSGYPLGITGDKIHAFAKIIAIADLFDAVNSSKYHKKVRGPFEALRIIQEQSLEKLDCKYCSVFLNHIINYFMGENVLLNNGKKCKVIQVQINDLTNPLLLSEDNFLDLRKEKDLYVEKLII</sequence>
<dbReference type="CDD" id="cd00077">
    <property type="entry name" value="HDc"/>
    <property type="match status" value="1"/>
</dbReference>
<keyword evidence="3" id="KW-1185">Reference proteome</keyword>
<dbReference type="InterPro" id="IPR003607">
    <property type="entry name" value="HD/PDEase_dom"/>
</dbReference>
<dbReference type="EC" id="3.1.4.-" evidence="2"/>
<evidence type="ECO:0000313" key="3">
    <source>
        <dbReference type="Proteomes" id="UP001565220"/>
    </source>
</evidence>
<dbReference type="Gene3D" id="1.10.3210.10">
    <property type="entry name" value="Hypothetical protein af1432"/>
    <property type="match status" value="1"/>
</dbReference>
<dbReference type="EMBL" id="JBGFFE010000010">
    <property type="protein sequence ID" value="MEY8763647.1"/>
    <property type="molecule type" value="Genomic_DNA"/>
</dbReference>
<evidence type="ECO:0000313" key="2">
    <source>
        <dbReference type="EMBL" id="MEY8763647.1"/>
    </source>
</evidence>
<evidence type="ECO:0000259" key="1">
    <source>
        <dbReference type="PROSITE" id="PS51832"/>
    </source>
</evidence>
<name>A0ABV4DXA5_9CLOT</name>
<proteinExistence type="predicted"/>
<protein>
    <submittedName>
        <fullName evidence="2">HD-GYP domain-containing protein</fullName>
        <ecNumber evidence="2">3.1.4.-</ecNumber>
    </submittedName>
</protein>
<organism evidence="2 3">
    <name type="scientific">Clostridium lapidicellarium</name>
    <dbReference type="NCBI Taxonomy" id="3240931"/>
    <lineage>
        <taxon>Bacteria</taxon>
        <taxon>Bacillati</taxon>
        <taxon>Bacillota</taxon>
        <taxon>Clostridia</taxon>
        <taxon>Eubacteriales</taxon>
        <taxon>Clostridiaceae</taxon>
        <taxon>Clostridium</taxon>
    </lineage>
</organism>
<dbReference type="PROSITE" id="PS51832">
    <property type="entry name" value="HD_GYP"/>
    <property type="match status" value="1"/>
</dbReference>
<gene>
    <name evidence="2" type="ORF">AB8S09_08335</name>
</gene>
<dbReference type="Proteomes" id="UP001565220">
    <property type="component" value="Unassembled WGS sequence"/>
</dbReference>
<keyword evidence="2" id="KW-0378">Hydrolase</keyword>
<dbReference type="SUPFAM" id="SSF109604">
    <property type="entry name" value="HD-domain/PDEase-like"/>
    <property type="match status" value="1"/>
</dbReference>
<dbReference type="InterPro" id="IPR037522">
    <property type="entry name" value="HD_GYP_dom"/>
</dbReference>